<name>I7MH62_TETTS</name>
<gene>
    <name evidence="1" type="ORF">TTHERM_00549570</name>
</gene>
<reference evidence="2" key="1">
    <citation type="journal article" date="2006" name="PLoS Biol.">
        <title>Macronuclear genome sequence of the ciliate Tetrahymena thermophila, a model eukaryote.</title>
        <authorList>
            <person name="Eisen J.A."/>
            <person name="Coyne R.S."/>
            <person name="Wu M."/>
            <person name="Wu D."/>
            <person name="Thiagarajan M."/>
            <person name="Wortman J.R."/>
            <person name="Badger J.H."/>
            <person name="Ren Q."/>
            <person name="Amedeo P."/>
            <person name="Jones K.M."/>
            <person name="Tallon L.J."/>
            <person name="Delcher A.L."/>
            <person name="Salzberg S.L."/>
            <person name="Silva J.C."/>
            <person name="Haas B.J."/>
            <person name="Majoros W.H."/>
            <person name="Farzad M."/>
            <person name="Carlton J.M."/>
            <person name="Smith R.K. Jr."/>
            <person name="Garg J."/>
            <person name="Pearlman R.E."/>
            <person name="Karrer K.M."/>
            <person name="Sun L."/>
            <person name="Manning G."/>
            <person name="Elde N.C."/>
            <person name="Turkewitz A.P."/>
            <person name="Asai D.J."/>
            <person name="Wilkes D.E."/>
            <person name="Wang Y."/>
            <person name="Cai H."/>
            <person name="Collins K."/>
            <person name="Stewart B.A."/>
            <person name="Lee S.R."/>
            <person name="Wilamowska K."/>
            <person name="Weinberg Z."/>
            <person name="Ruzzo W.L."/>
            <person name="Wloga D."/>
            <person name="Gaertig J."/>
            <person name="Frankel J."/>
            <person name="Tsao C.-C."/>
            <person name="Gorovsky M.A."/>
            <person name="Keeling P.J."/>
            <person name="Waller R.F."/>
            <person name="Patron N.J."/>
            <person name="Cherry J.M."/>
            <person name="Stover N.A."/>
            <person name="Krieger C.J."/>
            <person name="del Toro C."/>
            <person name="Ryder H.F."/>
            <person name="Williamson S.C."/>
            <person name="Barbeau R.A."/>
            <person name="Hamilton E.P."/>
            <person name="Orias E."/>
        </authorList>
    </citation>
    <scope>NUCLEOTIDE SEQUENCE [LARGE SCALE GENOMIC DNA]</scope>
    <source>
        <strain evidence="2">SB210</strain>
    </source>
</reference>
<accession>I7MH62</accession>
<protein>
    <submittedName>
        <fullName evidence="1">Zinc finger lsd1 subclass family protein</fullName>
    </submittedName>
</protein>
<dbReference type="Proteomes" id="UP000009168">
    <property type="component" value="Unassembled WGS sequence"/>
</dbReference>
<dbReference type="InterPro" id="IPR009030">
    <property type="entry name" value="Growth_fac_rcpt_cys_sf"/>
</dbReference>
<sequence>MDQVYGYDCSSMIIKYNFNSSQIICALALNNIPSISQVSPNLTFPSSNCQSIKSVPNGAMFYGIGGDSCDYTFPIVYKYNSTPYYAQRVFIFPVQWVFQSNSSCPTINASISVNNLAPKSTNFPPSAYLSPQSLCDYYSSNLVFDNLNQLVTQISFYPGQYTKYIEQLYILIFKCPLGCSSCDNSMLNCQSCIDGYYLVGSSCLKCDLNCLTCVNYSIYCLSCPTNTYLYTDNSCQSCQNTGVYISGVNCFNCDQTCLNCNGSLPTNCLTCPVGKYLHDDQSSIIPPQVMILCS</sequence>
<dbReference type="KEGG" id="tet:TTHERM_00549570"/>
<dbReference type="Gene3D" id="2.10.220.10">
    <property type="entry name" value="Hormone Receptor, Insulin-like Growth Factor Receptor 1, Chain A, domain 2"/>
    <property type="match status" value="1"/>
</dbReference>
<dbReference type="OrthoDB" id="300641at2759"/>
<dbReference type="InParanoid" id="I7MH62"/>
<dbReference type="SUPFAM" id="SSF57184">
    <property type="entry name" value="Growth factor receptor domain"/>
    <property type="match status" value="1"/>
</dbReference>
<dbReference type="InterPro" id="IPR006212">
    <property type="entry name" value="Furin_repeat"/>
</dbReference>
<dbReference type="RefSeq" id="XP_976705.2">
    <property type="nucleotide sequence ID" value="XM_971612.2"/>
</dbReference>
<evidence type="ECO:0000313" key="1">
    <source>
        <dbReference type="EMBL" id="EAR86110.2"/>
    </source>
</evidence>
<proteinExistence type="predicted"/>
<dbReference type="SMART" id="SM00261">
    <property type="entry name" value="FU"/>
    <property type="match status" value="2"/>
</dbReference>
<dbReference type="AlphaFoldDB" id="I7MH62"/>
<organism evidence="1 2">
    <name type="scientific">Tetrahymena thermophila (strain SB210)</name>
    <dbReference type="NCBI Taxonomy" id="312017"/>
    <lineage>
        <taxon>Eukaryota</taxon>
        <taxon>Sar</taxon>
        <taxon>Alveolata</taxon>
        <taxon>Ciliophora</taxon>
        <taxon>Intramacronucleata</taxon>
        <taxon>Oligohymenophorea</taxon>
        <taxon>Hymenostomatida</taxon>
        <taxon>Tetrahymenina</taxon>
        <taxon>Tetrahymenidae</taxon>
        <taxon>Tetrahymena</taxon>
    </lineage>
</organism>
<evidence type="ECO:0000313" key="2">
    <source>
        <dbReference type="Proteomes" id="UP000009168"/>
    </source>
</evidence>
<dbReference type="GeneID" id="7822786"/>
<keyword evidence="2" id="KW-1185">Reference proteome</keyword>
<dbReference type="EMBL" id="GG662864">
    <property type="protein sequence ID" value="EAR86110.2"/>
    <property type="molecule type" value="Genomic_DNA"/>
</dbReference>
<dbReference type="CDD" id="cd00064">
    <property type="entry name" value="FU"/>
    <property type="match status" value="1"/>
</dbReference>